<dbReference type="Proteomes" id="UP000471633">
    <property type="component" value="Unassembled WGS sequence"/>
</dbReference>
<dbReference type="PANTHER" id="PTHR16023:SF0">
    <property type="entry name" value="PROTEIN VAC14 HOMOLOG"/>
    <property type="match status" value="1"/>
</dbReference>
<dbReference type="PANTHER" id="PTHR16023">
    <property type="entry name" value="TAX1 BINDING PROTEIN-RELATED"/>
    <property type="match status" value="1"/>
</dbReference>
<dbReference type="InterPro" id="IPR011989">
    <property type="entry name" value="ARM-like"/>
</dbReference>
<dbReference type="GO" id="GO:0070772">
    <property type="term" value="C:PAS complex"/>
    <property type="evidence" value="ECO:0007669"/>
    <property type="project" value="InterPro"/>
</dbReference>
<dbReference type="RefSeq" id="XP_051071460.1">
    <property type="nucleotide sequence ID" value="XM_051211402.1"/>
</dbReference>
<proteinExistence type="predicted"/>
<dbReference type="InterPro" id="IPR016024">
    <property type="entry name" value="ARM-type_fold"/>
</dbReference>
<evidence type="ECO:0000313" key="2">
    <source>
        <dbReference type="Proteomes" id="UP000471633"/>
    </source>
</evidence>
<organism evidence="1 2">
    <name type="scientific">Schistosoma haematobium</name>
    <name type="common">Blood fluke</name>
    <dbReference type="NCBI Taxonomy" id="6185"/>
    <lineage>
        <taxon>Eukaryota</taxon>
        <taxon>Metazoa</taxon>
        <taxon>Spiralia</taxon>
        <taxon>Lophotrochozoa</taxon>
        <taxon>Platyhelminthes</taxon>
        <taxon>Trematoda</taxon>
        <taxon>Digenea</taxon>
        <taxon>Strigeidida</taxon>
        <taxon>Schistosomatoidea</taxon>
        <taxon>Schistosomatidae</taxon>
        <taxon>Schistosoma</taxon>
    </lineage>
</organism>
<dbReference type="GO" id="GO:0010008">
    <property type="term" value="C:endosome membrane"/>
    <property type="evidence" value="ECO:0007669"/>
    <property type="project" value="TreeGrafter"/>
</dbReference>
<dbReference type="Gene3D" id="1.25.10.10">
    <property type="entry name" value="Leucine-rich Repeat Variant"/>
    <property type="match status" value="1"/>
</dbReference>
<dbReference type="CTD" id="24594321"/>
<dbReference type="EMBL" id="AMPZ03000002">
    <property type="protein sequence ID" value="KAH9591197.1"/>
    <property type="molecule type" value="Genomic_DNA"/>
</dbReference>
<reference evidence="1" key="4">
    <citation type="journal article" date="2022" name="PLoS Pathog.">
        <title>Chromosome-level genome of Schistosoma haematobium underpins genome-wide explorations of molecular variation.</title>
        <authorList>
            <person name="Stroehlein A.J."/>
            <person name="Korhonen P.K."/>
            <person name="Lee V.V."/>
            <person name="Ralph S.A."/>
            <person name="Mentink-Kane M."/>
            <person name="You H."/>
            <person name="McManus D.P."/>
            <person name="Tchuente L.T."/>
            <person name="Stothard J.R."/>
            <person name="Kaur P."/>
            <person name="Dudchenko O."/>
            <person name="Aiden E.L."/>
            <person name="Yang B."/>
            <person name="Yang H."/>
            <person name="Emery A.M."/>
            <person name="Webster B.L."/>
            <person name="Brindley P.J."/>
            <person name="Rollinson D."/>
            <person name="Chang B.C.H."/>
            <person name="Gasser R.B."/>
            <person name="Young N.D."/>
        </authorList>
    </citation>
    <scope>NUCLEOTIDE SEQUENCE</scope>
</reference>
<dbReference type="SUPFAM" id="SSF48371">
    <property type="entry name" value="ARM repeat"/>
    <property type="match status" value="1"/>
</dbReference>
<dbReference type="AlphaFoldDB" id="A0A922LQ99"/>
<reference evidence="1" key="2">
    <citation type="journal article" date="2019" name="Gigascience">
        <title>High-quality Schistosoma haematobium genome achieved by single-molecule and long-range sequencing.</title>
        <authorList>
            <person name="Stroehlein A.J."/>
            <person name="Korhonen P.K."/>
            <person name="Chong T.M."/>
            <person name="Lim Y.L."/>
            <person name="Chan K.G."/>
            <person name="Webster B."/>
            <person name="Rollinson D."/>
            <person name="Brindley P.J."/>
            <person name="Gasser R.B."/>
            <person name="Young N.D."/>
        </authorList>
    </citation>
    <scope>NUCLEOTIDE SEQUENCE</scope>
</reference>
<dbReference type="InterPro" id="IPR026825">
    <property type="entry name" value="Vac14"/>
</dbReference>
<dbReference type="GO" id="GO:0006661">
    <property type="term" value="P:phosphatidylinositol biosynthetic process"/>
    <property type="evidence" value="ECO:0007669"/>
    <property type="project" value="InterPro"/>
</dbReference>
<keyword evidence="2" id="KW-1185">Reference proteome</keyword>
<comment type="caution">
    <text evidence="1">The sequence shown here is derived from an EMBL/GenBank/DDBJ whole genome shotgun (WGS) entry which is preliminary data.</text>
</comment>
<name>A0A922LQ99_SCHHA</name>
<sequence>METEVCDLTDIVLLLKERIYTNNPYTRQFIVSWITTLYAIPGLKISVYLPQLLDGLFRILGDPNPDLRRHGISKILNLNCTEKIGILSKYDPSELQILSDLQC</sequence>
<gene>
    <name evidence="1" type="primary">VAC14_1</name>
    <name evidence="1" type="ORF">MS3_00003574</name>
</gene>
<accession>A0A922LQ99</accession>
<dbReference type="GeneID" id="24594321"/>
<protein>
    <submittedName>
        <fullName evidence="1">PtdIns(3,5)P(2) sythesis regulation factor, variant 4</fullName>
    </submittedName>
</protein>
<reference evidence="1" key="1">
    <citation type="journal article" date="2012" name="Nat. Genet.">
        <title>Whole-genome sequence of Schistosoma haematobium.</title>
        <authorList>
            <person name="Young N.D."/>
            <person name="Jex A.R."/>
            <person name="Li B."/>
            <person name="Liu S."/>
            <person name="Yang L."/>
            <person name="Xiong Z."/>
            <person name="Li Y."/>
            <person name="Cantacessi C."/>
            <person name="Hall R.S."/>
            <person name="Xu X."/>
            <person name="Chen F."/>
            <person name="Wu X."/>
            <person name="Zerlotini A."/>
            <person name="Oliveira G."/>
            <person name="Hofmann A."/>
            <person name="Zhang G."/>
            <person name="Fang X."/>
            <person name="Kang Y."/>
            <person name="Campbell B.E."/>
            <person name="Loukas A."/>
            <person name="Ranganathan S."/>
            <person name="Rollinson D."/>
            <person name="Rinaldi G."/>
            <person name="Brindley P.J."/>
            <person name="Yang H."/>
            <person name="Wang J."/>
            <person name="Wang J."/>
            <person name="Gasser R.B."/>
        </authorList>
    </citation>
    <scope>NUCLEOTIDE SEQUENCE</scope>
</reference>
<evidence type="ECO:0000313" key="1">
    <source>
        <dbReference type="EMBL" id="KAH9591197.1"/>
    </source>
</evidence>
<reference evidence="1" key="3">
    <citation type="submission" date="2021-06" db="EMBL/GenBank/DDBJ databases">
        <title>Chromosome-level genome assembly for S. haematobium.</title>
        <authorList>
            <person name="Stroehlein A.J."/>
        </authorList>
    </citation>
    <scope>NUCLEOTIDE SEQUENCE</scope>
</reference>